<dbReference type="InterPro" id="IPR036514">
    <property type="entry name" value="SGNH_hydro_sf"/>
</dbReference>
<feature type="domain" description="SGNH hydrolase-type esterase" evidence="1">
    <location>
        <begin position="218"/>
        <end position="407"/>
    </location>
</feature>
<gene>
    <name evidence="2" type="ORF">JOC48_002154</name>
</gene>
<evidence type="ECO:0000313" key="2">
    <source>
        <dbReference type="EMBL" id="MBM7571655.1"/>
    </source>
</evidence>
<dbReference type="PANTHER" id="PTHR43784">
    <property type="entry name" value="GDSL-LIKE LIPASE/ACYLHYDROLASE, PUTATIVE (AFU_ORTHOLOGUE AFUA_2G00820)-RELATED"/>
    <property type="match status" value="1"/>
</dbReference>
<organism evidence="2 3">
    <name type="scientific">Aquibacillus albus</name>
    <dbReference type="NCBI Taxonomy" id="1168171"/>
    <lineage>
        <taxon>Bacteria</taxon>
        <taxon>Bacillati</taxon>
        <taxon>Bacillota</taxon>
        <taxon>Bacilli</taxon>
        <taxon>Bacillales</taxon>
        <taxon>Bacillaceae</taxon>
        <taxon>Aquibacillus</taxon>
    </lineage>
</organism>
<accession>A0ABS2N0H8</accession>
<evidence type="ECO:0000259" key="1">
    <source>
        <dbReference type="Pfam" id="PF13472"/>
    </source>
</evidence>
<dbReference type="SUPFAM" id="SSF52266">
    <property type="entry name" value="SGNH hydrolase"/>
    <property type="match status" value="1"/>
</dbReference>
<dbReference type="Gene3D" id="3.40.50.1110">
    <property type="entry name" value="SGNH hydrolase"/>
    <property type="match status" value="1"/>
</dbReference>
<proteinExistence type="predicted"/>
<dbReference type="InterPro" id="IPR053140">
    <property type="entry name" value="GDSL_Rv0518-like"/>
</dbReference>
<dbReference type="InterPro" id="IPR013830">
    <property type="entry name" value="SGNH_hydro"/>
</dbReference>
<sequence>MVKRGLTLFLVIPLLIGIIFSSSDALTGLSIVQAKDNSNSGQWIGAWSASPMAPHDGGISNEGFDSQTIRMIVHPNASGKQISLRFSNTFGTEPLTFHKVTVADTEEGAKMKPDTNKTLTFDQEQSVTIPPGEEIHSDPIPYQVTDGEDLTVSVNVSSETGPATWHWFSYQTTYISKEGDYTESNDEEAFSETVNSWFWLSGVDVKTESNKKSRVIVALGDSITDGYMSTVNANHRWTDFLNERLDEEISNQTFSVLNQGITGNRILADSPIFGEKALSRLDRDVFSQTGVTDVILYEGINDVGHQPHVFDADKIIFGMKEIASKAHDRGLRIYAATLTPFNAFTDDSNYYTDEGEATRQEVNKWIRNNDVFDGFFDFDKAIVDPSSPDKILPEYDSGDHLHPNDRGLEKLADSIDLSMFEKPLNRGKAFVN</sequence>
<dbReference type="PANTHER" id="PTHR43784:SF2">
    <property type="entry name" value="GDSL-LIKE LIPASE_ACYLHYDROLASE, PUTATIVE (AFU_ORTHOLOGUE AFUA_2G00820)-RELATED"/>
    <property type="match status" value="1"/>
</dbReference>
<dbReference type="CDD" id="cd01830">
    <property type="entry name" value="XynE_like"/>
    <property type="match status" value="1"/>
</dbReference>
<dbReference type="RefSeq" id="WP_204499458.1">
    <property type="nucleotide sequence ID" value="NZ_JAFBDR010000010.1"/>
</dbReference>
<comment type="caution">
    <text evidence="2">The sequence shown here is derived from an EMBL/GenBank/DDBJ whole genome shotgun (WGS) entry which is preliminary data.</text>
</comment>
<evidence type="ECO:0000313" key="3">
    <source>
        <dbReference type="Proteomes" id="UP001296943"/>
    </source>
</evidence>
<reference evidence="2 3" key="1">
    <citation type="submission" date="2021-01" db="EMBL/GenBank/DDBJ databases">
        <title>Genomic Encyclopedia of Type Strains, Phase IV (KMG-IV): sequencing the most valuable type-strain genomes for metagenomic binning, comparative biology and taxonomic classification.</title>
        <authorList>
            <person name="Goeker M."/>
        </authorList>
    </citation>
    <scope>NUCLEOTIDE SEQUENCE [LARGE SCALE GENOMIC DNA]</scope>
    <source>
        <strain evidence="2 3">DSM 23711</strain>
    </source>
</reference>
<dbReference type="Proteomes" id="UP001296943">
    <property type="component" value="Unassembled WGS sequence"/>
</dbReference>
<name>A0ABS2N0H8_9BACI</name>
<dbReference type="EMBL" id="JAFBDR010000010">
    <property type="protein sequence ID" value="MBM7571655.1"/>
    <property type="molecule type" value="Genomic_DNA"/>
</dbReference>
<protein>
    <submittedName>
        <fullName evidence="2">Lysophospholipase L1-like esterase</fullName>
    </submittedName>
</protein>
<dbReference type="Pfam" id="PF13472">
    <property type="entry name" value="Lipase_GDSL_2"/>
    <property type="match status" value="1"/>
</dbReference>
<keyword evidence="3" id="KW-1185">Reference proteome</keyword>